<keyword evidence="1 2" id="KW-0238">DNA-binding</keyword>
<comment type="caution">
    <text evidence="4">The sequence shown here is derived from an EMBL/GenBank/DDBJ whole genome shotgun (WGS) entry which is preliminary data.</text>
</comment>
<keyword evidence="5" id="KW-1185">Reference proteome</keyword>
<evidence type="ECO:0000256" key="2">
    <source>
        <dbReference type="PROSITE-ProRule" id="PRU00335"/>
    </source>
</evidence>
<dbReference type="SUPFAM" id="SSF46689">
    <property type="entry name" value="Homeodomain-like"/>
    <property type="match status" value="1"/>
</dbReference>
<feature type="DNA-binding region" description="H-T-H motif" evidence="2">
    <location>
        <begin position="34"/>
        <end position="53"/>
    </location>
</feature>
<evidence type="ECO:0000313" key="4">
    <source>
        <dbReference type="EMBL" id="EAW32968.1"/>
    </source>
</evidence>
<dbReference type="Pfam" id="PF00440">
    <property type="entry name" value="TetR_N"/>
    <property type="match status" value="1"/>
</dbReference>
<evidence type="ECO:0000259" key="3">
    <source>
        <dbReference type="PROSITE" id="PS50977"/>
    </source>
</evidence>
<dbReference type="Proteomes" id="UP000004931">
    <property type="component" value="Unassembled WGS sequence"/>
</dbReference>
<dbReference type="eggNOG" id="COG1309">
    <property type="taxonomic scope" value="Bacteria"/>
</dbReference>
<dbReference type="InterPro" id="IPR001647">
    <property type="entry name" value="HTH_TetR"/>
</dbReference>
<accession>A0YA14</accession>
<evidence type="ECO:0000256" key="1">
    <source>
        <dbReference type="ARBA" id="ARBA00023125"/>
    </source>
</evidence>
<dbReference type="EMBL" id="AAVT01000001">
    <property type="protein sequence ID" value="EAW32968.1"/>
    <property type="molecule type" value="Genomic_DNA"/>
</dbReference>
<protein>
    <recommendedName>
        <fullName evidence="3">HTH tetR-type domain-containing protein</fullName>
    </recommendedName>
</protein>
<reference evidence="4 5" key="1">
    <citation type="journal article" date="2010" name="J. Bacteriol.">
        <title>Genome sequence of the oligotrophic marine Gammaproteobacterium HTCC2143, isolated from the Oregon Coast.</title>
        <authorList>
            <person name="Oh H.M."/>
            <person name="Kang I."/>
            <person name="Ferriera S."/>
            <person name="Giovannoni S.J."/>
            <person name="Cho J.C."/>
        </authorList>
    </citation>
    <scope>NUCLEOTIDE SEQUENCE [LARGE SCALE GENOMIC DNA]</scope>
    <source>
        <strain evidence="4 5">HTCC2143</strain>
    </source>
</reference>
<organism evidence="4 5">
    <name type="scientific">marine gamma proteobacterium HTCC2143</name>
    <dbReference type="NCBI Taxonomy" id="247633"/>
    <lineage>
        <taxon>Bacteria</taxon>
        <taxon>Pseudomonadati</taxon>
        <taxon>Pseudomonadota</taxon>
        <taxon>Gammaproteobacteria</taxon>
        <taxon>Cellvibrionales</taxon>
        <taxon>Spongiibacteraceae</taxon>
        <taxon>BD1-7 clade</taxon>
    </lineage>
</organism>
<dbReference type="STRING" id="247633.GP2143_16971"/>
<dbReference type="OrthoDB" id="155497at2"/>
<gene>
    <name evidence="4" type="ORF">GP2143_16971</name>
</gene>
<dbReference type="AlphaFoldDB" id="A0YA14"/>
<evidence type="ECO:0000313" key="5">
    <source>
        <dbReference type="Proteomes" id="UP000004931"/>
    </source>
</evidence>
<dbReference type="PROSITE" id="PS50977">
    <property type="entry name" value="HTH_TETR_2"/>
    <property type="match status" value="1"/>
</dbReference>
<dbReference type="GO" id="GO:0003677">
    <property type="term" value="F:DNA binding"/>
    <property type="evidence" value="ECO:0007669"/>
    <property type="project" value="UniProtKB-UniRule"/>
</dbReference>
<proteinExistence type="predicted"/>
<dbReference type="Gene3D" id="1.10.357.10">
    <property type="entry name" value="Tetracycline Repressor, domain 2"/>
    <property type="match status" value="1"/>
</dbReference>
<feature type="domain" description="HTH tetR-type" evidence="3">
    <location>
        <begin position="11"/>
        <end position="71"/>
    </location>
</feature>
<name>A0YA14_9GAMM</name>
<dbReference type="InterPro" id="IPR009057">
    <property type="entry name" value="Homeodomain-like_sf"/>
</dbReference>
<sequence>MIKKRTRLSPEDRREQILDSTQLYILKNGLNSLTMDSLAKLANVSKPLLYKYYDTRLELLQALLLREEARFVKKLRVALANAVNFEQVVYTTVNLDFDQEVRGDVVQILQDQPDIFAALESVRKNRVGSLEKFLVDAVMDISSLPKEDARRVFLMASAASKSAAEHYSLYGGNRSSAVDLTVEFITKAIGPPPS</sequence>